<organism evidence="4 5">
    <name type="scientific">Cohaesibacter celericrescens</name>
    <dbReference type="NCBI Taxonomy" id="2067669"/>
    <lineage>
        <taxon>Bacteria</taxon>
        <taxon>Pseudomonadati</taxon>
        <taxon>Pseudomonadota</taxon>
        <taxon>Alphaproteobacteria</taxon>
        <taxon>Hyphomicrobiales</taxon>
        <taxon>Cohaesibacteraceae</taxon>
    </lineage>
</organism>
<dbReference type="InterPro" id="IPR035490">
    <property type="entry name" value="GlmS/FrlB_SIS"/>
</dbReference>
<dbReference type="GO" id="GO:0008483">
    <property type="term" value="F:transaminase activity"/>
    <property type="evidence" value="ECO:0007669"/>
    <property type="project" value="UniProtKB-KW"/>
</dbReference>
<feature type="domain" description="SIS" evidence="3">
    <location>
        <begin position="34"/>
        <end position="176"/>
    </location>
</feature>
<dbReference type="PANTHER" id="PTHR10937">
    <property type="entry name" value="GLUCOSAMINE--FRUCTOSE-6-PHOSPHATE AMINOTRANSFERASE, ISOMERIZING"/>
    <property type="match status" value="1"/>
</dbReference>
<evidence type="ECO:0000259" key="3">
    <source>
        <dbReference type="PROSITE" id="PS51464"/>
    </source>
</evidence>
<keyword evidence="2" id="KW-0677">Repeat</keyword>
<keyword evidence="1 4" id="KW-0032">Aminotransferase</keyword>
<sequence length="344" mass="36160">MWGHSMTIMAKEIASIPEVVANQLEQTLALYLAQGEHLRQQQPNCLITCARGSSDHAALFFKYLVESKLGVPVCSMGPSIASIYGQPIVTKNASLIAVSQSGGSKDLAALCSKAAQSGLATVALVNNTQSLLSKSAHTVLPIGAGEEKAVAATKTFVCSLVALASIFAGWAQDKDLIKAIHQLPSTLAIALQNNWMPDFAKLAKAKGLFVISRGPGIAIAHEAALKFKETCGLHAEAFSSAEVLHGPIAVAQSNFAALCFATREEAGPGILETIGHLRDAHVPVLETSFSAKRRGALPVTQAHHPLLDPICQIVSFYRAVESLSVQLGGDPDSPALLSKVTVTL</sequence>
<dbReference type="OrthoDB" id="9761808at2"/>
<protein>
    <submittedName>
        <fullName evidence="4">Glutamine-fructose-6-phosphate aminotransferase</fullName>
    </submittedName>
</protein>
<dbReference type="EMBL" id="PKUQ01000022">
    <property type="protein sequence ID" value="PLW76858.1"/>
    <property type="molecule type" value="Genomic_DNA"/>
</dbReference>
<reference evidence="4 5" key="1">
    <citation type="submission" date="2018-01" db="EMBL/GenBank/DDBJ databases">
        <title>The draft genome sequence of Cohaesibacter sp. H1304.</title>
        <authorList>
            <person name="Wang N.-N."/>
            <person name="Du Z.-J."/>
        </authorList>
    </citation>
    <scope>NUCLEOTIDE SEQUENCE [LARGE SCALE GENOMIC DNA]</scope>
    <source>
        <strain evidence="4 5">H1304</strain>
    </source>
</reference>
<comment type="caution">
    <text evidence="4">The sequence shown here is derived from an EMBL/GenBank/DDBJ whole genome shotgun (WGS) entry which is preliminary data.</text>
</comment>
<evidence type="ECO:0000313" key="5">
    <source>
        <dbReference type="Proteomes" id="UP000234881"/>
    </source>
</evidence>
<dbReference type="PANTHER" id="PTHR10937:SF8">
    <property type="entry name" value="AMINOTRANSFERASE-RELATED"/>
    <property type="match status" value="1"/>
</dbReference>
<keyword evidence="4" id="KW-0808">Transferase</keyword>
<dbReference type="CDD" id="cd05008">
    <property type="entry name" value="SIS_GlmS_GlmD_1"/>
    <property type="match status" value="1"/>
</dbReference>
<dbReference type="SUPFAM" id="SSF53697">
    <property type="entry name" value="SIS domain"/>
    <property type="match status" value="1"/>
</dbReference>
<keyword evidence="5" id="KW-1185">Reference proteome</keyword>
<dbReference type="Proteomes" id="UP000234881">
    <property type="component" value="Unassembled WGS sequence"/>
</dbReference>
<name>A0A2N5XR07_9HYPH</name>
<dbReference type="InterPro" id="IPR001347">
    <property type="entry name" value="SIS_dom"/>
</dbReference>
<dbReference type="InterPro" id="IPR035466">
    <property type="entry name" value="GlmS/AgaS_SIS"/>
</dbReference>
<gene>
    <name evidence="4" type="ORF">C0081_12425</name>
</gene>
<dbReference type="GO" id="GO:0097367">
    <property type="term" value="F:carbohydrate derivative binding"/>
    <property type="evidence" value="ECO:0007669"/>
    <property type="project" value="InterPro"/>
</dbReference>
<feature type="domain" description="SIS" evidence="3">
    <location>
        <begin position="198"/>
        <end position="334"/>
    </location>
</feature>
<dbReference type="CDD" id="cd05009">
    <property type="entry name" value="SIS_GlmS_GlmD_2"/>
    <property type="match status" value="1"/>
</dbReference>
<dbReference type="GO" id="GO:1901135">
    <property type="term" value="P:carbohydrate derivative metabolic process"/>
    <property type="evidence" value="ECO:0007669"/>
    <property type="project" value="InterPro"/>
</dbReference>
<evidence type="ECO:0000256" key="1">
    <source>
        <dbReference type="ARBA" id="ARBA00022576"/>
    </source>
</evidence>
<dbReference type="Gene3D" id="3.40.50.10490">
    <property type="entry name" value="Glucose-6-phosphate isomerase like protein, domain 1"/>
    <property type="match status" value="2"/>
</dbReference>
<proteinExistence type="predicted"/>
<dbReference type="AlphaFoldDB" id="A0A2N5XR07"/>
<accession>A0A2N5XR07</accession>
<dbReference type="Pfam" id="PF01380">
    <property type="entry name" value="SIS"/>
    <property type="match status" value="1"/>
</dbReference>
<evidence type="ECO:0000313" key="4">
    <source>
        <dbReference type="EMBL" id="PLW76858.1"/>
    </source>
</evidence>
<evidence type="ECO:0000256" key="2">
    <source>
        <dbReference type="ARBA" id="ARBA00022737"/>
    </source>
</evidence>
<dbReference type="InterPro" id="IPR046348">
    <property type="entry name" value="SIS_dom_sf"/>
</dbReference>
<dbReference type="PROSITE" id="PS51464">
    <property type="entry name" value="SIS"/>
    <property type="match status" value="2"/>
</dbReference>